<evidence type="ECO:0000313" key="1">
    <source>
        <dbReference type="EMBL" id="MBK1781646.1"/>
    </source>
</evidence>
<keyword evidence="2" id="KW-1185">Reference proteome</keyword>
<accession>A0ABS1EFU9</accession>
<organism evidence="1 2">
    <name type="scientific">Advenella mandrilli</name>
    <dbReference type="NCBI Taxonomy" id="2800330"/>
    <lineage>
        <taxon>Bacteria</taxon>
        <taxon>Pseudomonadati</taxon>
        <taxon>Pseudomonadota</taxon>
        <taxon>Betaproteobacteria</taxon>
        <taxon>Burkholderiales</taxon>
        <taxon>Alcaligenaceae</taxon>
    </lineage>
</organism>
<dbReference type="Gene3D" id="2.40.128.380">
    <property type="entry name" value="T3SS negative regulator GrlR"/>
    <property type="match status" value="1"/>
</dbReference>
<evidence type="ECO:0000313" key="2">
    <source>
        <dbReference type="Proteomes" id="UP000635316"/>
    </source>
</evidence>
<dbReference type="EMBL" id="JAENGP010000011">
    <property type="protein sequence ID" value="MBK1781646.1"/>
    <property type="molecule type" value="Genomic_DNA"/>
</dbReference>
<comment type="caution">
    <text evidence="1">The sequence shown here is derived from an EMBL/GenBank/DDBJ whole genome shotgun (WGS) entry which is preliminary data.</text>
</comment>
<proteinExistence type="predicted"/>
<dbReference type="InterPro" id="IPR043019">
    <property type="entry name" value="GrlR_sf"/>
</dbReference>
<reference evidence="1 2" key="1">
    <citation type="submission" date="2020-12" db="EMBL/GenBank/DDBJ databases">
        <authorList>
            <person name="Lu T."/>
            <person name="Wang Q."/>
            <person name="Han X."/>
        </authorList>
    </citation>
    <scope>NUCLEOTIDE SEQUENCE [LARGE SCALE GENOMIC DNA]</scope>
    <source>
        <strain evidence="1 2">WQ 585</strain>
    </source>
</reference>
<dbReference type="RefSeq" id="WP_200236987.1">
    <property type="nucleotide sequence ID" value="NZ_JAENGP010000011.1"/>
</dbReference>
<protein>
    <submittedName>
        <fullName evidence="1">Uncharacterized protein</fullName>
    </submittedName>
</protein>
<gene>
    <name evidence="1" type="ORF">JHL22_10485</name>
</gene>
<sequence length="109" mass="11786">MDNGFYATLIAESKTNPGITVIEDARIRGGDANYLYSGTIQATTPDEVVANLKIRAYQTQPNATFGTIDDSFDLSLTGIKTETGFEMTGYSPSGREIKIEATKIANIDL</sequence>
<dbReference type="Proteomes" id="UP000635316">
    <property type="component" value="Unassembled WGS sequence"/>
</dbReference>
<name>A0ABS1EFU9_9BURK</name>